<evidence type="ECO:0000313" key="2">
    <source>
        <dbReference type="Proteomes" id="UP001500683"/>
    </source>
</evidence>
<gene>
    <name evidence="1" type="ORF">GCM10022214_78050</name>
</gene>
<accession>A0ABP7WZV8</accession>
<keyword evidence="2" id="KW-1185">Reference proteome</keyword>
<organism evidence="1 2">
    <name type="scientific">Actinomadura miaoliensis</name>
    <dbReference type="NCBI Taxonomy" id="430685"/>
    <lineage>
        <taxon>Bacteria</taxon>
        <taxon>Bacillati</taxon>
        <taxon>Actinomycetota</taxon>
        <taxon>Actinomycetes</taxon>
        <taxon>Streptosporangiales</taxon>
        <taxon>Thermomonosporaceae</taxon>
        <taxon>Actinomadura</taxon>
    </lineage>
</organism>
<comment type="caution">
    <text evidence="1">The sequence shown here is derived from an EMBL/GenBank/DDBJ whole genome shotgun (WGS) entry which is preliminary data.</text>
</comment>
<evidence type="ECO:0000313" key="1">
    <source>
        <dbReference type="EMBL" id="GAA4100958.1"/>
    </source>
</evidence>
<reference evidence="2" key="1">
    <citation type="journal article" date="2019" name="Int. J. Syst. Evol. Microbiol.">
        <title>The Global Catalogue of Microorganisms (GCM) 10K type strain sequencing project: providing services to taxonomists for standard genome sequencing and annotation.</title>
        <authorList>
            <consortium name="The Broad Institute Genomics Platform"/>
            <consortium name="The Broad Institute Genome Sequencing Center for Infectious Disease"/>
            <person name="Wu L."/>
            <person name="Ma J."/>
        </authorList>
    </citation>
    <scope>NUCLEOTIDE SEQUENCE [LARGE SCALE GENOMIC DNA]</scope>
    <source>
        <strain evidence="2">JCM 16702</strain>
    </source>
</reference>
<dbReference type="RefSeq" id="WP_344957682.1">
    <property type="nucleotide sequence ID" value="NZ_BAAAZG010000061.1"/>
</dbReference>
<name>A0ABP7WZV8_9ACTN</name>
<proteinExistence type="predicted"/>
<dbReference type="EMBL" id="BAAAZG010000061">
    <property type="protein sequence ID" value="GAA4100958.1"/>
    <property type="molecule type" value="Genomic_DNA"/>
</dbReference>
<protein>
    <submittedName>
        <fullName evidence="1">Uncharacterized protein</fullName>
    </submittedName>
</protein>
<dbReference type="Proteomes" id="UP001500683">
    <property type="component" value="Unassembled WGS sequence"/>
</dbReference>
<sequence length="152" mass="16560">MTTTTSASPVRSVRHYHVSEFTLGCLPEAEPYVTDDPALAVDALASLLEGRDETADPSDAVQAAERAAIYQSQRSGFHGGHDGALAHLEQGQEVCEIVALRAFEIAVCDDRDCLRYCPSHKCRTVVPVTDFDPWCWCCGTAYVPADACPWLD</sequence>